<dbReference type="PANTHER" id="PTHR12911">
    <property type="entry name" value="SAD1/UNC-84-LIKE PROTEIN-RELATED"/>
    <property type="match status" value="1"/>
</dbReference>
<dbReference type="Gene3D" id="2.60.120.260">
    <property type="entry name" value="Galactose-binding domain-like"/>
    <property type="match status" value="1"/>
</dbReference>
<dbReference type="Proteomes" id="UP000807342">
    <property type="component" value="Unassembled WGS sequence"/>
</dbReference>
<dbReference type="AlphaFoldDB" id="A0A9P5X416"/>
<keyword evidence="7" id="KW-1185">Reference proteome</keyword>
<accession>A0A9P5X416</accession>
<dbReference type="OrthoDB" id="342281at2759"/>
<protein>
    <recommendedName>
        <fullName evidence="5">SUN domain-containing protein</fullName>
    </recommendedName>
</protein>
<dbReference type="Pfam" id="PF07738">
    <property type="entry name" value="Sad1_UNC"/>
    <property type="match status" value="2"/>
</dbReference>
<dbReference type="InterPro" id="IPR045119">
    <property type="entry name" value="SUN1-5"/>
</dbReference>
<evidence type="ECO:0000256" key="2">
    <source>
        <dbReference type="ARBA" id="ARBA00022692"/>
    </source>
</evidence>
<dbReference type="PROSITE" id="PS51469">
    <property type="entry name" value="SUN"/>
    <property type="match status" value="1"/>
</dbReference>
<feature type="domain" description="SUN" evidence="5">
    <location>
        <begin position="1"/>
        <end position="168"/>
    </location>
</feature>
<name>A0A9P5X416_9AGAR</name>
<dbReference type="InterPro" id="IPR012919">
    <property type="entry name" value="SUN_dom"/>
</dbReference>
<reference evidence="6" key="1">
    <citation type="submission" date="2020-11" db="EMBL/GenBank/DDBJ databases">
        <authorList>
            <consortium name="DOE Joint Genome Institute"/>
            <person name="Ahrendt S."/>
            <person name="Riley R."/>
            <person name="Andreopoulos W."/>
            <person name="Labutti K."/>
            <person name="Pangilinan J."/>
            <person name="Ruiz-Duenas F.J."/>
            <person name="Barrasa J.M."/>
            <person name="Sanchez-Garcia M."/>
            <person name="Camarero S."/>
            <person name="Miyauchi S."/>
            <person name="Serrano A."/>
            <person name="Linde D."/>
            <person name="Babiker R."/>
            <person name="Drula E."/>
            <person name="Ayuso-Fernandez I."/>
            <person name="Pacheco R."/>
            <person name="Padilla G."/>
            <person name="Ferreira P."/>
            <person name="Barriuso J."/>
            <person name="Kellner H."/>
            <person name="Castanera R."/>
            <person name="Alfaro M."/>
            <person name="Ramirez L."/>
            <person name="Pisabarro A.G."/>
            <person name="Kuo A."/>
            <person name="Tritt A."/>
            <person name="Lipzen A."/>
            <person name="He G."/>
            <person name="Yan M."/>
            <person name="Ng V."/>
            <person name="Cullen D."/>
            <person name="Martin F."/>
            <person name="Rosso M.-N."/>
            <person name="Henrissat B."/>
            <person name="Hibbett D."/>
            <person name="Martinez A.T."/>
            <person name="Grigoriev I.V."/>
        </authorList>
    </citation>
    <scope>NUCLEOTIDE SEQUENCE</scope>
    <source>
        <strain evidence="6">MF-IS2</strain>
    </source>
</reference>
<evidence type="ECO:0000313" key="6">
    <source>
        <dbReference type="EMBL" id="KAF9443249.1"/>
    </source>
</evidence>
<organism evidence="6 7">
    <name type="scientific">Macrolepiota fuliginosa MF-IS2</name>
    <dbReference type="NCBI Taxonomy" id="1400762"/>
    <lineage>
        <taxon>Eukaryota</taxon>
        <taxon>Fungi</taxon>
        <taxon>Dikarya</taxon>
        <taxon>Basidiomycota</taxon>
        <taxon>Agaricomycotina</taxon>
        <taxon>Agaricomycetes</taxon>
        <taxon>Agaricomycetidae</taxon>
        <taxon>Agaricales</taxon>
        <taxon>Agaricineae</taxon>
        <taxon>Agaricaceae</taxon>
        <taxon>Macrolepiota</taxon>
    </lineage>
</organism>
<comment type="subcellular location">
    <subcellularLocation>
        <location evidence="1">Membrane</location>
    </subcellularLocation>
</comment>
<evidence type="ECO:0000256" key="3">
    <source>
        <dbReference type="ARBA" id="ARBA00022989"/>
    </source>
</evidence>
<keyword evidence="4" id="KW-0472">Membrane</keyword>
<keyword evidence="3" id="KW-1133">Transmembrane helix</keyword>
<proteinExistence type="predicted"/>
<dbReference type="GO" id="GO:0034993">
    <property type="term" value="C:meiotic nuclear membrane microtubule tethering complex"/>
    <property type="evidence" value="ECO:0007669"/>
    <property type="project" value="TreeGrafter"/>
</dbReference>
<sequence length="169" mass="18774">MFDTRSSLPPTIILNDITSIGHCWSFAGRMGCIGIKLTERICITSFSLNHAHPNLMASSLAQKAPQAFALWALYPPLQDIVLPIKTRPITHFLLSDFLSSDVSPNHQFVLLVNGSYNLSSLHTHQFFEIPQFLTEILNALDTVVLEILSNWGAPSTCIYSIGVHREPLS</sequence>
<evidence type="ECO:0000313" key="7">
    <source>
        <dbReference type="Proteomes" id="UP000807342"/>
    </source>
</evidence>
<dbReference type="EMBL" id="MU151500">
    <property type="protein sequence ID" value="KAF9443249.1"/>
    <property type="molecule type" value="Genomic_DNA"/>
</dbReference>
<dbReference type="GO" id="GO:0043495">
    <property type="term" value="F:protein-membrane adaptor activity"/>
    <property type="evidence" value="ECO:0007669"/>
    <property type="project" value="TreeGrafter"/>
</dbReference>
<evidence type="ECO:0000259" key="5">
    <source>
        <dbReference type="PROSITE" id="PS51469"/>
    </source>
</evidence>
<gene>
    <name evidence="6" type="ORF">P691DRAFT_679913</name>
</gene>
<dbReference type="PANTHER" id="PTHR12911:SF8">
    <property type="entry name" value="KLAROID PROTEIN-RELATED"/>
    <property type="match status" value="1"/>
</dbReference>
<evidence type="ECO:0000256" key="1">
    <source>
        <dbReference type="ARBA" id="ARBA00004370"/>
    </source>
</evidence>
<keyword evidence="2" id="KW-0812">Transmembrane</keyword>
<evidence type="ECO:0000256" key="4">
    <source>
        <dbReference type="ARBA" id="ARBA00023136"/>
    </source>
</evidence>
<comment type="caution">
    <text evidence="6">The sequence shown here is derived from an EMBL/GenBank/DDBJ whole genome shotgun (WGS) entry which is preliminary data.</text>
</comment>